<proteinExistence type="predicted"/>
<keyword evidence="3" id="KW-1185">Reference proteome</keyword>
<dbReference type="Gene3D" id="3.40.50.150">
    <property type="entry name" value="Vaccinia Virus protein VP39"/>
    <property type="match status" value="1"/>
</dbReference>
<dbReference type="GO" id="GO:0008168">
    <property type="term" value="F:methyltransferase activity"/>
    <property type="evidence" value="ECO:0007669"/>
    <property type="project" value="UniProtKB-KW"/>
</dbReference>
<organism evidence="2 3">
    <name type="scientific">Lineolata rhizophorae</name>
    <dbReference type="NCBI Taxonomy" id="578093"/>
    <lineage>
        <taxon>Eukaryota</taxon>
        <taxon>Fungi</taxon>
        <taxon>Dikarya</taxon>
        <taxon>Ascomycota</taxon>
        <taxon>Pezizomycotina</taxon>
        <taxon>Dothideomycetes</taxon>
        <taxon>Dothideomycetes incertae sedis</taxon>
        <taxon>Lineolatales</taxon>
        <taxon>Lineolataceae</taxon>
        <taxon>Lineolata</taxon>
    </lineage>
</organism>
<protein>
    <submittedName>
        <fullName evidence="2">S-adenosyl-L-methionine-dependent methyltransferase</fullName>
    </submittedName>
</protein>
<dbReference type="PANTHER" id="PTHR43591:SF10">
    <property type="entry name" value="ABC TRANSMEMBRANE TYPE-1 DOMAIN-CONTAINING PROTEIN-RELATED"/>
    <property type="match status" value="1"/>
</dbReference>
<evidence type="ECO:0000313" key="2">
    <source>
        <dbReference type="EMBL" id="KAF2458341.1"/>
    </source>
</evidence>
<dbReference type="GO" id="GO:0032259">
    <property type="term" value="P:methylation"/>
    <property type="evidence" value="ECO:0007669"/>
    <property type="project" value="UniProtKB-KW"/>
</dbReference>
<accession>A0A6A6P2T2</accession>
<gene>
    <name evidence="2" type="ORF">BDY21DRAFT_342211</name>
</gene>
<dbReference type="EMBL" id="MU001678">
    <property type="protein sequence ID" value="KAF2458341.1"/>
    <property type="molecule type" value="Genomic_DNA"/>
</dbReference>
<dbReference type="OrthoDB" id="2013972at2759"/>
<evidence type="ECO:0000313" key="3">
    <source>
        <dbReference type="Proteomes" id="UP000799766"/>
    </source>
</evidence>
<dbReference type="InterPro" id="IPR029063">
    <property type="entry name" value="SAM-dependent_MTases_sf"/>
</dbReference>
<reference evidence="2" key="1">
    <citation type="journal article" date="2020" name="Stud. Mycol.">
        <title>101 Dothideomycetes genomes: a test case for predicting lifestyles and emergence of pathogens.</title>
        <authorList>
            <person name="Haridas S."/>
            <person name="Albert R."/>
            <person name="Binder M."/>
            <person name="Bloem J."/>
            <person name="Labutti K."/>
            <person name="Salamov A."/>
            <person name="Andreopoulos B."/>
            <person name="Baker S."/>
            <person name="Barry K."/>
            <person name="Bills G."/>
            <person name="Bluhm B."/>
            <person name="Cannon C."/>
            <person name="Castanera R."/>
            <person name="Culley D."/>
            <person name="Daum C."/>
            <person name="Ezra D."/>
            <person name="Gonzalez J."/>
            <person name="Henrissat B."/>
            <person name="Kuo A."/>
            <person name="Liang C."/>
            <person name="Lipzen A."/>
            <person name="Lutzoni F."/>
            <person name="Magnuson J."/>
            <person name="Mondo S."/>
            <person name="Nolan M."/>
            <person name="Ohm R."/>
            <person name="Pangilinan J."/>
            <person name="Park H.-J."/>
            <person name="Ramirez L."/>
            <person name="Alfaro M."/>
            <person name="Sun H."/>
            <person name="Tritt A."/>
            <person name="Yoshinaga Y."/>
            <person name="Zwiers L.-H."/>
            <person name="Turgeon B."/>
            <person name="Goodwin S."/>
            <person name="Spatafora J."/>
            <person name="Crous P."/>
            <person name="Grigoriev I."/>
        </authorList>
    </citation>
    <scope>NUCLEOTIDE SEQUENCE</scope>
    <source>
        <strain evidence="2">ATCC 16933</strain>
    </source>
</reference>
<keyword evidence="2" id="KW-0808">Transferase</keyword>
<dbReference type="Pfam" id="PF13489">
    <property type="entry name" value="Methyltransf_23"/>
    <property type="match status" value="1"/>
</dbReference>
<keyword evidence="2" id="KW-0489">Methyltransferase</keyword>
<evidence type="ECO:0000256" key="1">
    <source>
        <dbReference type="SAM" id="MobiDB-lite"/>
    </source>
</evidence>
<name>A0A6A6P2T2_9PEZI</name>
<feature type="region of interest" description="Disordered" evidence="1">
    <location>
        <begin position="1"/>
        <end position="41"/>
    </location>
</feature>
<sequence length="317" mass="35909">MPETRPSMSPRALLAPRKASSSTSTTRTGGGTTRLAKPTFSPTTKLYEGERLELIHHLVTLRLNGALHLAPISPQPHRILDLGTGTGNWAVDVAVKYPSATVHGIDVSPTQVESYPPNVRFEIDDVEEPWTYTYSFNLIHGRYLAGAIKDWPRLLAQAYRQTTYGGWAEFHEFDMEFLAENPETRGKIRETGIIDEWSRQIADGIRDYGYEPEPGPKLREWLAEAGFVDVTQDVFTMPVGDWGRQEDLREVGGLTLMALLDGITAMSLRVFTAKGWNLESMHVYLAHVRKSLQDRTKMREHKLYVIRGRKSHLKVRH</sequence>
<dbReference type="AlphaFoldDB" id="A0A6A6P2T2"/>
<dbReference type="SUPFAM" id="SSF53335">
    <property type="entry name" value="S-adenosyl-L-methionine-dependent methyltransferases"/>
    <property type="match status" value="1"/>
</dbReference>
<dbReference type="Proteomes" id="UP000799766">
    <property type="component" value="Unassembled WGS sequence"/>
</dbReference>
<dbReference type="CDD" id="cd02440">
    <property type="entry name" value="AdoMet_MTases"/>
    <property type="match status" value="1"/>
</dbReference>
<dbReference type="PANTHER" id="PTHR43591">
    <property type="entry name" value="METHYLTRANSFERASE"/>
    <property type="match status" value="1"/>
</dbReference>